<feature type="transmembrane region" description="Helical" evidence="1">
    <location>
        <begin position="216"/>
        <end position="235"/>
    </location>
</feature>
<feature type="transmembrane region" description="Helical" evidence="1">
    <location>
        <begin position="481"/>
        <end position="501"/>
    </location>
</feature>
<dbReference type="STRING" id="1555112.LIP_2629"/>
<proteinExistence type="predicted"/>
<keyword evidence="1" id="KW-0472">Membrane</keyword>
<keyword evidence="3" id="KW-1185">Reference proteome</keyword>
<feature type="transmembrane region" description="Helical" evidence="1">
    <location>
        <begin position="305"/>
        <end position="332"/>
    </location>
</feature>
<keyword evidence="1" id="KW-1133">Transmembrane helix</keyword>
<feature type="transmembrane region" description="Helical" evidence="1">
    <location>
        <begin position="132"/>
        <end position="153"/>
    </location>
</feature>
<feature type="transmembrane region" description="Helical" evidence="1">
    <location>
        <begin position="159"/>
        <end position="181"/>
    </location>
</feature>
<feature type="transmembrane region" description="Helical" evidence="1">
    <location>
        <begin position="106"/>
        <end position="125"/>
    </location>
</feature>
<name>A0A0K2SNQ0_LIMPI</name>
<feature type="transmembrane region" description="Helical" evidence="1">
    <location>
        <begin position="39"/>
        <end position="59"/>
    </location>
</feature>
<sequence>MNPTPDAQAALGWARRTLRRRRRERFLAWVQLGLQDGGAASLAVAGFTVALLAVDLVAGLQAVPTRPSPTVVALVTVWVPWAVHLLPLAYALGAGLDFFPVRLHPFLLYHAIVRGAAGTLLRSAVRTESLKWAVGAALTLAAWAGAARVLRVGLPTESLLLATSGIPSFAAAPVWAAAVALTPASIRGLLRGLRPLALVILAVSLFMGVLSGDGGAAGAMPLVGLALLGGGWLSLRRALSGASPWTLLEGEATRAELGRSSSPSRRVALLRQWRRRGRNRLARRVATARLPRWCRGGCAYAWRAVLVWVGAHPMQPVFLAGAGILSIASLAWRPDLLDPAPRGSGFLGTASEIEGGWAYVGALLAALGLALARLPELSWLPEVERAEARRQLPSPASYLVWNGAVPLVIAGLGALVAARSIPQAMGSVLSPPFLALLPPWALAQAFLWTFCVLQEPLWSQIPPPVTLNPFQPVGSVHTARMMSLAISLIPGLATTLGTAWFHSVPTGLVVGMLSVPAGIRFVWRQVRDEWTEAGRAGASARRAGPRRPTGRL</sequence>
<dbReference type="Proteomes" id="UP000065807">
    <property type="component" value="Chromosome"/>
</dbReference>
<dbReference type="KEGG" id="lpil:LIP_2629"/>
<feature type="transmembrane region" description="Helical" evidence="1">
    <location>
        <begin position="193"/>
        <end position="210"/>
    </location>
</feature>
<evidence type="ECO:0000256" key="1">
    <source>
        <dbReference type="SAM" id="Phobius"/>
    </source>
</evidence>
<accession>A0A0K2SNQ0</accession>
<feature type="transmembrane region" description="Helical" evidence="1">
    <location>
        <begin position="507"/>
        <end position="523"/>
    </location>
</feature>
<dbReference type="RefSeq" id="WP_068138836.1">
    <property type="nucleotide sequence ID" value="NZ_AP014924.1"/>
</dbReference>
<organism evidence="2 3">
    <name type="scientific">Limnochorda pilosa</name>
    <dbReference type="NCBI Taxonomy" id="1555112"/>
    <lineage>
        <taxon>Bacteria</taxon>
        <taxon>Bacillati</taxon>
        <taxon>Bacillota</taxon>
        <taxon>Limnochordia</taxon>
        <taxon>Limnochordales</taxon>
        <taxon>Limnochordaceae</taxon>
        <taxon>Limnochorda</taxon>
    </lineage>
</organism>
<gene>
    <name evidence="2" type="ORF">LIP_2629</name>
</gene>
<keyword evidence="1" id="KW-0812">Transmembrane</keyword>
<reference evidence="3" key="1">
    <citation type="submission" date="2015-07" db="EMBL/GenBank/DDBJ databases">
        <title>Complete genome sequence and phylogenetic analysis of Limnochorda pilosa.</title>
        <authorList>
            <person name="Watanabe M."/>
            <person name="Kojima H."/>
            <person name="Fukui M."/>
        </authorList>
    </citation>
    <scope>NUCLEOTIDE SEQUENCE [LARGE SCALE GENOMIC DNA]</scope>
    <source>
        <strain evidence="3">HC45</strain>
    </source>
</reference>
<dbReference type="AlphaFoldDB" id="A0A0K2SNQ0"/>
<dbReference type="EMBL" id="AP014924">
    <property type="protein sequence ID" value="BAS28459.1"/>
    <property type="molecule type" value="Genomic_DNA"/>
</dbReference>
<feature type="transmembrane region" description="Helical" evidence="1">
    <location>
        <begin position="71"/>
        <end position="94"/>
    </location>
</feature>
<feature type="transmembrane region" description="Helical" evidence="1">
    <location>
        <begin position="433"/>
        <end position="453"/>
    </location>
</feature>
<protein>
    <submittedName>
        <fullName evidence="2">Uncharacterized protein</fullName>
    </submittedName>
</protein>
<evidence type="ECO:0000313" key="3">
    <source>
        <dbReference type="Proteomes" id="UP000065807"/>
    </source>
</evidence>
<feature type="transmembrane region" description="Helical" evidence="1">
    <location>
        <begin position="396"/>
        <end position="421"/>
    </location>
</feature>
<feature type="transmembrane region" description="Helical" evidence="1">
    <location>
        <begin position="356"/>
        <end position="375"/>
    </location>
</feature>
<evidence type="ECO:0000313" key="2">
    <source>
        <dbReference type="EMBL" id="BAS28459.1"/>
    </source>
</evidence>
<reference evidence="3" key="2">
    <citation type="journal article" date="2016" name="Int. J. Syst. Evol. Microbiol.">
        <title>Complete genome sequence and cell structure of Limnochorda pilosa, a Gram-negative spore-former within the phylum Firmicutes.</title>
        <authorList>
            <person name="Watanabe M."/>
            <person name="Kojima H."/>
            <person name="Fukui M."/>
        </authorList>
    </citation>
    <scope>NUCLEOTIDE SEQUENCE [LARGE SCALE GENOMIC DNA]</scope>
    <source>
        <strain evidence="3">HC45</strain>
    </source>
</reference>